<feature type="compositionally biased region" description="Basic residues" evidence="1">
    <location>
        <begin position="29"/>
        <end position="42"/>
    </location>
</feature>
<dbReference type="EMBL" id="CAJVQB010078820">
    <property type="protein sequence ID" value="CAG8845253.1"/>
    <property type="molecule type" value="Genomic_DNA"/>
</dbReference>
<gene>
    <name evidence="2" type="ORF">GMARGA_LOCUS37536</name>
</gene>
<feature type="non-terminal residue" evidence="2">
    <location>
        <position position="1"/>
    </location>
</feature>
<dbReference type="Proteomes" id="UP000789901">
    <property type="component" value="Unassembled WGS sequence"/>
</dbReference>
<dbReference type="SUPFAM" id="SSF53098">
    <property type="entry name" value="Ribonuclease H-like"/>
    <property type="match status" value="1"/>
</dbReference>
<feature type="compositionally biased region" description="Basic and acidic residues" evidence="1">
    <location>
        <begin position="43"/>
        <end position="52"/>
    </location>
</feature>
<keyword evidence="3" id="KW-1185">Reference proteome</keyword>
<evidence type="ECO:0000313" key="3">
    <source>
        <dbReference type="Proteomes" id="UP000789901"/>
    </source>
</evidence>
<evidence type="ECO:0000313" key="2">
    <source>
        <dbReference type="EMBL" id="CAG8845253.1"/>
    </source>
</evidence>
<comment type="caution">
    <text evidence="2">The sequence shown here is derived from an EMBL/GenBank/DDBJ whole genome shotgun (WGS) entry which is preliminary data.</text>
</comment>
<sequence>QSQLIEEDDPEFDIENKFDTLTTITSSTRTKKKQDHNKVKKNTHNDPRFKGHRLIEPPVTNENLCDLVKATSYLSFKEYWEVPNKIELVASFLDPRIKNMKFFGDQTTRTTTFDMVRALCTGEEHCQPSVRLVESSSTPSCEPATTNGLIAALYSSEELDDEIYDETEVDRYLREPIEKRGCNPLTWWKDRSEKYP</sequence>
<protein>
    <submittedName>
        <fullName evidence="2">31561_t:CDS:1</fullName>
    </submittedName>
</protein>
<name>A0ABN7X1Q3_GIGMA</name>
<accession>A0ABN7X1Q3</accession>
<proteinExistence type="predicted"/>
<organism evidence="2 3">
    <name type="scientific">Gigaspora margarita</name>
    <dbReference type="NCBI Taxonomy" id="4874"/>
    <lineage>
        <taxon>Eukaryota</taxon>
        <taxon>Fungi</taxon>
        <taxon>Fungi incertae sedis</taxon>
        <taxon>Mucoromycota</taxon>
        <taxon>Glomeromycotina</taxon>
        <taxon>Glomeromycetes</taxon>
        <taxon>Diversisporales</taxon>
        <taxon>Gigasporaceae</taxon>
        <taxon>Gigaspora</taxon>
    </lineage>
</organism>
<reference evidence="2 3" key="1">
    <citation type="submission" date="2021-06" db="EMBL/GenBank/DDBJ databases">
        <authorList>
            <person name="Kallberg Y."/>
            <person name="Tangrot J."/>
            <person name="Rosling A."/>
        </authorList>
    </citation>
    <scope>NUCLEOTIDE SEQUENCE [LARGE SCALE GENOMIC DNA]</scope>
    <source>
        <strain evidence="2 3">120-4 pot B 10/14</strain>
    </source>
</reference>
<feature type="region of interest" description="Disordered" evidence="1">
    <location>
        <begin position="25"/>
        <end position="52"/>
    </location>
</feature>
<evidence type="ECO:0000256" key="1">
    <source>
        <dbReference type="SAM" id="MobiDB-lite"/>
    </source>
</evidence>
<feature type="non-terminal residue" evidence="2">
    <location>
        <position position="196"/>
    </location>
</feature>
<dbReference type="InterPro" id="IPR012337">
    <property type="entry name" value="RNaseH-like_sf"/>
</dbReference>